<dbReference type="RefSeq" id="WP_091538488.1">
    <property type="nucleotide sequence ID" value="NZ_FMUS01000001.1"/>
</dbReference>
<organism evidence="1 2">
    <name type="scientific">Alkaliphilus peptidifermentans DSM 18978</name>
    <dbReference type="NCBI Taxonomy" id="1120976"/>
    <lineage>
        <taxon>Bacteria</taxon>
        <taxon>Bacillati</taxon>
        <taxon>Bacillota</taxon>
        <taxon>Clostridia</taxon>
        <taxon>Peptostreptococcales</taxon>
        <taxon>Natronincolaceae</taxon>
        <taxon>Alkaliphilus</taxon>
    </lineage>
</organism>
<dbReference type="Proteomes" id="UP000198636">
    <property type="component" value="Unassembled WGS sequence"/>
</dbReference>
<reference evidence="1 2" key="1">
    <citation type="submission" date="2016-10" db="EMBL/GenBank/DDBJ databases">
        <authorList>
            <person name="de Groot N.N."/>
        </authorList>
    </citation>
    <scope>NUCLEOTIDE SEQUENCE [LARGE SCALE GENOMIC DNA]</scope>
    <source>
        <strain evidence="1 2">DSM 18978</strain>
    </source>
</reference>
<keyword evidence="2" id="KW-1185">Reference proteome</keyword>
<evidence type="ECO:0000313" key="2">
    <source>
        <dbReference type="Proteomes" id="UP000198636"/>
    </source>
</evidence>
<dbReference type="STRING" id="1120976.SAMN03080606_00003"/>
<accession>A0A1G5AAG3</accession>
<dbReference type="EMBL" id="FMUS01000001">
    <property type="protein sequence ID" value="SCX74863.1"/>
    <property type="molecule type" value="Genomic_DNA"/>
</dbReference>
<dbReference type="AlphaFoldDB" id="A0A1G5AAG3"/>
<evidence type="ECO:0000313" key="1">
    <source>
        <dbReference type="EMBL" id="SCX74863.1"/>
    </source>
</evidence>
<protein>
    <submittedName>
        <fullName evidence="1">Uncharacterized protein</fullName>
    </submittedName>
</protein>
<gene>
    <name evidence="1" type="ORF">SAMN03080606_00003</name>
</gene>
<name>A0A1G5AAG3_9FIRM</name>
<proteinExistence type="predicted"/>
<sequence>MAGLDQKARHVLEFCNSQQLDILLLLQTIGFKRISIDSIKRMQSMAASLGEQYYVRHYHPDNTLSQELLRLGIKNITSFSEKQEHSLKARAFYNANSCTISINDSALDELYTILCQYGMVYYSRYDLKNTHLLHELFHHIEEKYEQPVNLVMEKMLNHPVSAGFRDIAAFAFVNYAIRPNICQILDFIWLCYKYPRAITSLYDRFCSIE</sequence>